<dbReference type="CDD" id="cd00180">
    <property type="entry name" value="PKc"/>
    <property type="match status" value="1"/>
</dbReference>
<keyword evidence="1" id="KW-0808">Transferase</keyword>
<dbReference type="PROSITE" id="PS00107">
    <property type="entry name" value="PROTEIN_KINASE_ATP"/>
    <property type="match status" value="1"/>
</dbReference>
<dbReference type="KEGG" id="tet:TTHERM_00266200"/>
<dbReference type="Gene3D" id="1.10.510.10">
    <property type="entry name" value="Transferase(Phosphotransferase) domain 1"/>
    <property type="match status" value="1"/>
</dbReference>
<reference evidence="8" key="1">
    <citation type="journal article" date="2006" name="PLoS Biol.">
        <title>Macronuclear genome sequence of the ciliate Tetrahymena thermophila, a model eukaryote.</title>
        <authorList>
            <person name="Eisen J.A."/>
            <person name="Coyne R.S."/>
            <person name="Wu M."/>
            <person name="Wu D."/>
            <person name="Thiagarajan M."/>
            <person name="Wortman J.R."/>
            <person name="Badger J.H."/>
            <person name="Ren Q."/>
            <person name="Amedeo P."/>
            <person name="Jones K.M."/>
            <person name="Tallon L.J."/>
            <person name="Delcher A.L."/>
            <person name="Salzberg S.L."/>
            <person name="Silva J.C."/>
            <person name="Haas B.J."/>
            <person name="Majoros W.H."/>
            <person name="Farzad M."/>
            <person name="Carlton J.M."/>
            <person name="Smith R.K. Jr."/>
            <person name="Garg J."/>
            <person name="Pearlman R.E."/>
            <person name="Karrer K.M."/>
            <person name="Sun L."/>
            <person name="Manning G."/>
            <person name="Elde N.C."/>
            <person name="Turkewitz A.P."/>
            <person name="Asai D.J."/>
            <person name="Wilkes D.E."/>
            <person name="Wang Y."/>
            <person name="Cai H."/>
            <person name="Collins K."/>
            <person name="Stewart B.A."/>
            <person name="Lee S.R."/>
            <person name="Wilamowska K."/>
            <person name="Weinberg Z."/>
            <person name="Ruzzo W.L."/>
            <person name="Wloga D."/>
            <person name="Gaertig J."/>
            <person name="Frankel J."/>
            <person name="Tsao C.-C."/>
            <person name="Gorovsky M.A."/>
            <person name="Keeling P.J."/>
            <person name="Waller R.F."/>
            <person name="Patron N.J."/>
            <person name="Cherry J.M."/>
            <person name="Stover N.A."/>
            <person name="Krieger C.J."/>
            <person name="del Toro C."/>
            <person name="Ryder H.F."/>
            <person name="Williamson S.C."/>
            <person name="Barbeau R.A."/>
            <person name="Hamilton E.P."/>
            <person name="Orias E."/>
        </authorList>
    </citation>
    <scope>NUCLEOTIDE SEQUENCE [LARGE SCALE GENOMIC DNA]</scope>
    <source>
        <strain evidence="8">SB210</strain>
    </source>
</reference>
<dbReference type="STRING" id="312017.I7LUN9"/>
<evidence type="ECO:0000259" key="6">
    <source>
        <dbReference type="PROSITE" id="PS50011"/>
    </source>
</evidence>
<accession>I7LUN9</accession>
<dbReference type="RefSeq" id="XP_001015856.1">
    <property type="nucleotide sequence ID" value="XM_001015856.3"/>
</dbReference>
<dbReference type="GO" id="GO:0004674">
    <property type="term" value="F:protein serine/threonine kinase activity"/>
    <property type="evidence" value="ECO:0007669"/>
    <property type="project" value="InterPro"/>
</dbReference>
<dbReference type="PROSITE" id="PS00108">
    <property type="entry name" value="PROTEIN_KINASE_ST"/>
    <property type="match status" value="1"/>
</dbReference>
<dbReference type="OrthoDB" id="371082at2759"/>
<keyword evidence="4 5" id="KW-0067">ATP-binding</keyword>
<evidence type="ECO:0000256" key="1">
    <source>
        <dbReference type="ARBA" id="ARBA00022679"/>
    </source>
</evidence>
<gene>
    <name evidence="7" type="ORF">TTHERM_00266200</name>
</gene>
<dbReference type="GO" id="GO:0016020">
    <property type="term" value="C:membrane"/>
    <property type="evidence" value="ECO:0007669"/>
    <property type="project" value="TreeGrafter"/>
</dbReference>
<dbReference type="GeneID" id="7838619"/>
<organism evidence="7 8">
    <name type="scientific">Tetrahymena thermophila (strain SB210)</name>
    <dbReference type="NCBI Taxonomy" id="312017"/>
    <lineage>
        <taxon>Eukaryota</taxon>
        <taxon>Sar</taxon>
        <taxon>Alveolata</taxon>
        <taxon>Ciliophora</taxon>
        <taxon>Intramacronucleata</taxon>
        <taxon>Oligohymenophorea</taxon>
        <taxon>Hymenostomatida</taxon>
        <taxon>Tetrahymenina</taxon>
        <taxon>Tetrahymenidae</taxon>
        <taxon>Tetrahymena</taxon>
    </lineage>
</organism>
<feature type="domain" description="Protein kinase" evidence="6">
    <location>
        <begin position="26"/>
        <end position="323"/>
    </location>
</feature>
<dbReference type="InterPro" id="IPR011009">
    <property type="entry name" value="Kinase-like_dom_sf"/>
</dbReference>
<dbReference type="PANTHER" id="PTHR24348">
    <property type="entry name" value="SERINE/THREONINE-PROTEIN KINASE UNC-51-RELATED"/>
    <property type="match status" value="1"/>
</dbReference>
<dbReference type="AlphaFoldDB" id="I7LUN9"/>
<dbReference type="GO" id="GO:0000045">
    <property type="term" value="P:autophagosome assembly"/>
    <property type="evidence" value="ECO:0007669"/>
    <property type="project" value="TreeGrafter"/>
</dbReference>
<dbReference type="InterPro" id="IPR045269">
    <property type="entry name" value="Atg1-like"/>
</dbReference>
<dbReference type="InterPro" id="IPR017441">
    <property type="entry name" value="Protein_kinase_ATP_BS"/>
</dbReference>
<dbReference type="Proteomes" id="UP000009168">
    <property type="component" value="Unassembled WGS sequence"/>
</dbReference>
<dbReference type="Pfam" id="PF00069">
    <property type="entry name" value="Pkinase"/>
    <property type="match status" value="1"/>
</dbReference>
<evidence type="ECO:0000313" key="7">
    <source>
        <dbReference type="EMBL" id="EAR95611.1"/>
    </source>
</evidence>
<evidence type="ECO:0000313" key="8">
    <source>
        <dbReference type="Proteomes" id="UP000009168"/>
    </source>
</evidence>
<dbReference type="InterPro" id="IPR008271">
    <property type="entry name" value="Ser/Thr_kinase_AS"/>
</dbReference>
<keyword evidence="8" id="KW-1185">Reference proteome</keyword>
<evidence type="ECO:0000256" key="5">
    <source>
        <dbReference type="PROSITE-ProRule" id="PRU10141"/>
    </source>
</evidence>
<evidence type="ECO:0000256" key="3">
    <source>
        <dbReference type="ARBA" id="ARBA00022777"/>
    </source>
</evidence>
<dbReference type="GO" id="GO:0000407">
    <property type="term" value="C:phagophore assembly site"/>
    <property type="evidence" value="ECO:0007669"/>
    <property type="project" value="TreeGrafter"/>
</dbReference>
<protein>
    <submittedName>
        <fullName evidence="7">Kinase domain protein</fullName>
    </submittedName>
</protein>
<dbReference type="HOGENOM" id="CLU_400390_0_0_1"/>
<dbReference type="PROSITE" id="PS50011">
    <property type="entry name" value="PROTEIN_KINASE_DOM"/>
    <property type="match status" value="1"/>
</dbReference>
<keyword evidence="3 7" id="KW-0418">Kinase</keyword>
<dbReference type="SMART" id="SM00220">
    <property type="entry name" value="S_TKc"/>
    <property type="match status" value="1"/>
</dbReference>
<dbReference type="SUPFAM" id="SSF56112">
    <property type="entry name" value="Protein kinase-like (PK-like)"/>
    <property type="match status" value="1"/>
</dbReference>
<dbReference type="eggNOG" id="KOG0583">
    <property type="taxonomic scope" value="Eukaryota"/>
</dbReference>
<dbReference type="GO" id="GO:0005776">
    <property type="term" value="C:autophagosome"/>
    <property type="evidence" value="ECO:0007669"/>
    <property type="project" value="TreeGrafter"/>
</dbReference>
<name>I7LUN9_TETTS</name>
<keyword evidence="2 5" id="KW-0547">Nucleotide-binding</keyword>
<dbReference type="InParanoid" id="I7LUN9"/>
<dbReference type="PANTHER" id="PTHR24348:SF22">
    <property type="entry name" value="NON-SPECIFIC SERINE_THREONINE PROTEIN KINASE"/>
    <property type="match status" value="1"/>
</dbReference>
<dbReference type="GO" id="GO:0005524">
    <property type="term" value="F:ATP binding"/>
    <property type="evidence" value="ECO:0007669"/>
    <property type="project" value="UniProtKB-UniRule"/>
</dbReference>
<proteinExistence type="predicted"/>
<dbReference type="InterPro" id="IPR000719">
    <property type="entry name" value="Prot_kinase_dom"/>
</dbReference>
<dbReference type="GO" id="GO:0005829">
    <property type="term" value="C:cytosol"/>
    <property type="evidence" value="ECO:0007669"/>
    <property type="project" value="TreeGrafter"/>
</dbReference>
<evidence type="ECO:0000256" key="2">
    <source>
        <dbReference type="ARBA" id="ARBA00022741"/>
    </source>
</evidence>
<sequence length="716" mass="85329">MENQRIQSFTLKKGVKKLSGTTYIINYQDAPLGQGQFGKVMKAYDLNRKQLDLAVKIIPKNKLKNMQISIEKEKSVLEKLPYCINLVNYQKFCLESNNNYYFVMEYCNGGSLQDLLFKDFKILSEQEIIKFLVQFLNGYKELLKNNIIHRDMKPQNIMIHNDTYKICDFGQSKIIENFDVEHLQYSTMNSPFYQFENLMQDSQLTKDTDVFSLGVILFQMLYVSPNLKDCQTQLNKQQNKNVQIHPLIDMNKIYQEKEEKIFFKFKNSLKNLEQHDAFQYLDSYIQSSKIKRSNIMIDLLKSMLDINQKKRITFDQLFQHPLLKEHLNKIDNKQYLINNYIDLLSYDSLSPPKEEELKNEDYQDLQDSKILNLEELKKCLIQQKLEICENIKQELNIDCPQLQYFQEKYNYLQLQMAQVQQKENENKDIIMDDVQQQIQNDQLKNKELEDSQLQDLEIIIKLSESRQNKQKAIQKIEDILQYFRQIYMSYKKIASQLIKSYHIVKSTSQLTQTNFTNLFDNTVLLSLLIIKDEIQNLKNSFKSKLDQFFNLGDPKQQLEDIIIITDEEVEIYQKSDEKKIFFKILENDLYEIQDLLNNLMQQNQFKSIQQSYQQIASSIVVVKEQFKEFIFKLIKQGIEEFGFLEQNNYFEFQKTLLYLTEAYKHEINNQLYYKQDKFSSIQLQFRLEQIEISNSKSLDLLNFCEQNNISIIAQTD</sequence>
<feature type="binding site" evidence="5">
    <location>
        <position position="56"/>
    </location>
    <ligand>
        <name>ATP</name>
        <dbReference type="ChEBI" id="CHEBI:30616"/>
    </ligand>
</feature>
<dbReference type="GO" id="GO:0010506">
    <property type="term" value="P:regulation of autophagy"/>
    <property type="evidence" value="ECO:0007669"/>
    <property type="project" value="InterPro"/>
</dbReference>
<dbReference type="Gene3D" id="3.30.200.20">
    <property type="entry name" value="Phosphorylase Kinase, domain 1"/>
    <property type="match status" value="1"/>
</dbReference>
<dbReference type="EMBL" id="GG662703">
    <property type="protein sequence ID" value="EAR95611.1"/>
    <property type="molecule type" value="Genomic_DNA"/>
</dbReference>
<evidence type="ECO:0000256" key="4">
    <source>
        <dbReference type="ARBA" id="ARBA00022840"/>
    </source>
</evidence>